<proteinExistence type="predicted"/>
<name>A0AAV9UQ73_9PEZI</name>
<evidence type="ECO:0000256" key="1">
    <source>
        <dbReference type="SAM" id="Phobius"/>
    </source>
</evidence>
<dbReference type="Proteomes" id="UP001373714">
    <property type="component" value="Unassembled WGS sequence"/>
</dbReference>
<keyword evidence="1" id="KW-1133">Transmembrane helix</keyword>
<keyword evidence="1" id="KW-0472">Membrane</keyword>
<organism evidence="2 3">
    <name type="scientific">Orbilia blumenaviensis</name>
    <dbReference type="NCBI Taxonomy" id="1796055"/>
    <lineage>
        <taxon>Eukaryota</taxon>
        <taxon>Fungi</taxon>
        <taxon>Dikarya</taxon>
        <taxon>Ascomycota</taxon>
        <taxon>Pezizomycotina</taxon>
        <taxon>Orbiliomycetes</taxon>
        <taxon>Orbiliales</taxon>
        <taxon>Orbiliaceae</taxon>
        <taxon>Orbilia</taxon>
    </lineage>
</organism>
<evidence type="ECO:0000313" key="2">
    <source>
        <dbReference type="EMBL" id="KAK6345900.1"/>
    </source>
</evidence>
<protein>
    <submittedName>
        <fullName evidence="2">Uncharacterized protein</fullName>
    </submittedName>
</protein>
<sequence length="792" mass="90074">MAPFPQTKPPIDEGANLLTKDDTTEKSLALVALVFAVIAFLTAFFQALLQYLTSNQRDKCLRGAIGEWSKFTKTRWDFSNWRIDIKYARLNFEPNGLVAAREKHGEAFRSWTMGNIPELRGGICSLNNYERRSRIDSLFWCIEDRGKIYLGDNKQPVTFWDLRMRAKLSWLAFWIAKRKSGLAPFARAGWCNLLTALSVGPESDVVSSYEKADIIPSGIDVSIQRMPLFDLCLLCYLANIKEIKISEKENNFNGQNRYVNMCTQEIPGLGKFVTFDGDFQSLKGELDIADTSQLVSVSNMAQGGLLGNTFSPSITFFDENAFLLGTVQEWNQDTWNTYRNEHRDNLYDTIAGLTPQLAKKERAKNTAKTSLIYQRDEFDVHFKRHLSEKWTQQPSLWTDTWKEILDSCNPTIVKYLAIMPFNGIWTAIPRRLFYEPYGPFVADRRKAWTEICKASKDQVARFIPDLRENCGIEKDLIYGDIPFLRKTSDFCLTDSKIETVPGNFTWAWFPNRPVLGQWGSDACIQALKTDERDIFFPEVVIKLLDGSLPTIDSATEYIRISSGARRQYYTIESAILLSLLLVDGRLQAIWSLLEDDGGAFSTLQEKLGKGVQLPLNKDQLGLIETAARFEPLIADFTALWFEIGNRVDLLGDPDRLLETATQVLGEWESDSSPCIRPFKPRSRPFLSNAETVVVVGGASYNYVSLDAKKKPTSAKKHPDEYKTPKGLRSRKELVEWARSRDNSGTERLQHINKILILLQLRIFLMDLSYCCHSDSTDACLTKTGKTIAVRMI</sequence>
<dbReference type="AlphaFoldDB" id="A0AAV9UQ73"/>
<keyword evidence="1" id="KW-0812">Transmembrane</keyword>
<accession>A0AAV9UQ73</accession>
<comment type="caution">
    <text evidence="2">The sequence shown here is derived from an EMBL/GenBank/DDBJ whole genome shotgun (WGS) entry which is preliminary data.</text>
</comment>
<dbReference type="EMBL" id="JAVHNS010000008">
    <property type="protein sequence ID" value="KAK6345900.1"/>
    <property type="molecule type" value="Genomic_DNA"/>
</dbReference>
<feature type="transmembrane region" description="Helical" evidence="1">
    <location>
        <begin position="28"/>
        <end position="52"/>
    </location>
</feature>
<keyword evidence="3" id="KW-1185">Reference proteome</keyword>
<reference evidence="2 3" key="1">
    <citation type="submission" date="2019-10" db="EMBL/GenBank/DDBJ databases">
        <authorList>
            <person name="Palmer J.M."/>
        </authorList>
    </citation>
    <scope>NUCLEOTIDE SEQUENCE [LARGE SCALE GENOMIC DNA]</scope>
    <source>
        <strain evidence="2 3">TWF730</strain>
    </source>
</reference>
<gene>
    <name evidence="2" type="ORF">TWF730_010243</name>
</gene>
<evidence type="ECO:0000313" key="3">
    <source>
        <dbReference type="Proteomes" id="UP001373714"/>
    </source>
</evidence>